<accession>A0A7S1G915</accession>
<evidence type="ECO:0000313" key="2">
    <source>
        <dbReference type="EMBL" id="CAD8916278.1"/>
    </source>
</evidence>
<proteinExistence type="predicted"/>
<organism evidence="2">
    <name type="scientific">Bicosoecida sp. CB-2014</name>
    <dbReference type="NCBI Taxonomy" id="1486930"/>
    <lineage>
        <taxon>Eukaryota</taxon>
        <taxon>Sar</taxon>
        <taxon>Stramenopiles</taxon>
        <taxon>Bigyra</taxon>
        <taxon>Opalozoa</taxon>
        <taxon>Bicosoecida</taxon>
    </lineage>
</organism>
<dbReference type="AlphaFoldDB" id="A0A7S1G915"/>
<name>A0A7S1G915_9STRA</name>
<evidence type="ECO:0000256" key="1">
    <source>
        <dbReference type="SAM" id="MobiDB-lite"/>
    </source>
</evidence>
<sequence>MPPLRAGGPAHIPVEALPSSSTRGHSVGFGPELSLIGRSSAARLEERWNVGVYRYRWGLAGSLMAARGVASAAQPWGVIYLSRSWTDEVVFAVEVHSSRMVEVPGEVLPLAPQAAALMEVRVSNVYCSRHMFDGLELDYAPWSNHFRLQVADWVVKRIVFDDVVPVPLPAAVRAGGEDATADELSAVESWVMSLAGCQGEFATGEDTLGETPLFKSFEDRGRSGVDLAWPVWSLIDGQPQTVSRRA</sequence>
<gene>
    <name evidence="2" type="ORF">BSP0115_LOCUS9536</name>
</gene>
<feature type="region of interest" description="Disordered" evidence="1">
    <location>
        <begin position="1"/>
        <end position="25"/>
    </location>
</feature>
<evidence type="ECO:0008006" key="3">
    <source>
        <dbReference type="Google" id="ProtNLM"/>
    </source>
</evidence>
<reference evidence="2" key="1">
    <citation type="submission" date="2021-01" db="EMBL/GenBank/DDBJ databases">
        <authorList>
            <person name="Corre E."/>
            <person name="Pelletier E."/>
            <person name="Niang G."/>
            <person name="Scheremetjew M."/>
            <person name="Finn R."/>
            <person name="Kale V."/>
            <person name="Holt S."/>
            <person name="Cochrane G."/>
            <person name="Meng A."/>
            <person name="Brown T."/>
            <person name="Cohen L."/>
        </authorList>
    </citation>
    <scope>NUCLEOTIDE SEQUENCE</scope>
    <source>
        <strain evidence="2">Ms1</strain>
    </source>
</reference>
<protein>
    <recommendedName>
        <fullName evidence="3">RES domain-containing protein</fullName>
    </recommendedName>
</protein>
<dbReference type="EMBL" id="HBFS01014092">
    <property type="protein sequence ID" value="CAD8916278.1"/>
    <property type="molecule type" value="Transcribed_RNA"/>
</dbReference>